<protein>
    <recommendedName>
        <fullName evidence="5">Polyhydroxybutyrate depolymerase</fullName>
    </recommendedName>
</protein>
<dbReference type="Pfam" id="PF10503">
    <property type="entry name" value="Esterase_PHB"/>
    <property type="match status" value="1"/>
</dbReference>
<evidence type="ECO:0008006" key="5">
    <source>
        <dbReference type="Google" id="ProtNLM"/>
    </source>
</evidence>
<dbReference type="InterPro" id="IPR010126">
    <property type="entry name" value="Esterase_phb"/>
</dbReference>
<keyword evidence="1" id="KW-0732">Signal</keyword>
<dbReference type="Gene3D" id="3.40.50.1820">
    <property type="entry name" value="alpha/beta hydrolase"/>
    <property type="match status" value="1"/>
</dbReference>
<gene>
    <name evidence="3" type="ORF">DPM19_08595</name>
</gene>
<reference evidence="3 4" key="1">
    <citation type="submission" date="2018-06" db="EMBL/GenBank/DDBJ databases">
        <title>Actinomadura craniellae sp. nov. isolated from marine sponge Craniella sp.</title>
        <authorList>
            <person name="Li L."/>
            <person name="Xu Q.H."/>
            <person name="Lin H.W."/>
            <person name="Lu Y.H."/>
        </authorList>
    </citation>
    <scope>NUCLEOTIDE SEQUENCE [LARGE SCALE GENOMIC DNA]</scope>
    <source>
        <strain evidence="3 4">LHW63021</strain>
    </source>
</reference>
<dbReference type="OrthoDB" id="9767239at2"/>
<keyword evidence="4" id="KW-1185">Reference proteome</keyword>
<dbReference type="EMBL" id="QLYX01000003">
    <property type="protein sequence ID" value="RAY15816.1"/>
    <property type="molecule type" value="Genomic_DNA"/>
</dbReference>
<sequence length="332" mass="35948">MRGRSRLPGRGPVRSVPMRRILPLSRRTLPPFLAVLLALAGCEPVDGEQPGEDGRPTAVRGLPTAAGTHRLKLDVKGPGHREYLLHVPPRLARGRFRNGRPARPLPLVLAMHGGASTMDRMRRLTGFDGPADEHGFLVAYPDGFMLSWNAGDCCGPAKVGNVDDVGFLTKLADTLVDAGFADPDRIYATGFSNGAGMAYRLACEGPGRFAAIGVVSAALVMKRCEPSRPVPVLVYHGTADRSVPYDGGGRRDINDERPFPPVQYSIDFWRRANGLPALRRTTLNRSSTLCRTTGRGRGGAEVELCRVAGGGHRWPGTATERLWDFFAAHPRS</sequence>
<dbReference type="GO" id="GO:0005576">
    <property type="term" value="C:extracellular region"/>
    <property type="evidence" value="ECO:0007669"/>
    <property type="project" value="InterPro"/>
</dbReference>
<dbReference type="SUPFAM" id="SSF53474">
    <property type="entry name" value="alpha/beta-Hydrolases"/>
    <property type="match status" value="1"/>
</dbReference>
<name>A0A365HA53_9ACTN</name>
<proteinExistence type="predicted"/>
<dbReference type="InterPro" id="IPR050955">
    <property type="entry name" value="Plant_Biomass_Hydrol_Est"/>
</dbReference>
<dbReference type="PANTHER" id="PTHR43037">
    <property type="entry name" value="UNNAMED PRODUCT-RELATED"/>
    <property type="match status" value="1"/>
</dbReference>
<evidence type="ECO:0000313" key="4">
    <source>
        <dbReference type="Proteomes" id="UP000251891"/>
    </source>
</evidence>
<dbReference type="GO" id="GO:0016787">
    <property type="term" value="F:hydrolase activity"/>
    <property type="evidence" value="ECO:0007669"/>
    <property type="project" value="UniProtKB-KW"/>
</dbReference>
<comment type="caution">
    <text evidence="3">The sequence shown here is derived from an EMBL/GenBank/DDBJ whole genome shotgun (WGS) entry which is preliminary data.</text>
</comment>
<dbReference type="AlphaFoldDB" id="A0A365HA53"/>
<evidence type="ECO:0000256" key="2">
    <source>
        <dbReference type="ARBA" id="ARBA00022801"/>
    </source>
</evidence>
<accession>A0A365HA53</accession>
<dbReference type="PANTHER" id="PTHR43037:SF1">
    <property type="entry name" value="BLL1128 PROTEIN"/>
    <property type="match status" value="1"/>
</dbReference>
<dbReference type="Proteomes" id="UP000251891">
    <property type="component" value="Unassembled WGS sequence"/>
</dbReference>
<keyword evidence="2" id="KW-0378">Hydrolase</keyword>
<evidence type="ECO:0000313" key="3">
    <source>
        <dbReference type="EMBL" id="RAY15816.1"/>
    </source>
</evidence>
<evidence type="ECO:0000256" key="1">
    <source>
        <dbReference type="ARBA" id="ARBA00022729"/>
    </source>
</evidence>
<dbReference type="InterPro" id="IPR029058">
    <property type="entry name" value="AB_hydrolase_fold"/>
</dbReference>
<organism evidence="3 4">
    <name type="scientific">Actinomadura craniellae</name>
    <dbReference type="NCBI Taxonomy" id="2231787"/>
    <lineage>
        <taxon>Bacteria</taxon>
        <taxon>Bacillati</taxon>
        <taxon>Actinomycetota</taxon>
        <taxon>Actinomycetes</taxon>
        <taxon>Streptosporangiales</taxon>
        <taxon>Thermomonosporaceae</taxon>
        <taxon>Actinomadura</taxon>
    </lineage>
</organism>